<feature type="transmembrane region" description="Helical" evidence="9">
    <location>
        <begin position="379"/>
        <end position="398"/>
    </location>
</feature>
<proteinExistence type="predicted"/>
<dbReference type="PANTHER" id="PTHR47844:SF1">
    <property type="entry name" value="EXOSTOSIN-LIKE 2"/>
    <property type="match status" value="1"/>
</dbReference>
<sequence length="456" mass="52371">MDSLALAARQTIDAVTEQLWLGYQHPLFWFAALFVFPYLRLVVHLIAFWLYRPSPVPVNPKIKPSDCTVILPTVDPENVDFRECIETCLRNRPAQMLVVTVGSDKAKLCEDYFEPYRTLHPYTEITVLLSPIAHKRTQVATAILHVKTKITVLLDDHVFWPRTFLRNAVAPFEDPAIGANMLGAIYLERHNFEIRSTNAVDGGVFVISGRTSLHRTKILQDPEFLTGFTDERFFFGLCGPLGPDDDNFITRFEVARGWKIKIQYSPASRIETTLGTYPKFMQQCLRWVRTTWRSNSCSLFTDRTVWKAQPWCVYAVYITSFFNFALFNDSLLGYLLWTSPCGSQKALLALLGWVFATKLVKLTPYFLRHPEDLRKLPGYFAFAYFHSFIKLYALLTFWNCHWGGRNLAAINAGIGLEEIEQRKVLLKPQGKSQSRGNKEMEGSVDSQRRSGLRKRT</sequence>
<evidence type="ECO:0000256" key="1">
    <source>
        <dbReference type="ARBA" id="ARBA00004370"/>
    </source>
</evidence>
<keyword evidence="2" id="KW-0328">Glycosyltransferase</keyword>
<evidence type="ECO:0000313" key="11">
    <source>
        <dbReference type="Proteomes" id="UP000192596"/>
    </source>
</evidence>
<reference evidence="11" key="1">
    <citation type="submission" date="2017-03" db="EMBL/GenBank/DDBJ databases">
        <title>Genomes of endolithic fungi from Antarctica.</title>
        <authorList>
            <person name="Coleine C."/>
            <person name="Masonjones S."/>
            <person name="Stajich J.E."/>
        </authorList>
    </citation>
    <scope>NUCLEOTIDE SEQUENCE [LARGE SCALE GENOMIC DNA]</scope>
    <source>
        <strain evidence="11">CCFEE 5527</strain>
    </source>
</reference>
<dbReference type="EMBL" id="NAJO01000008">
    <property type="protein sequence ID" value="OQO10489.1"/>
    <property type="molecule type" value="Genomic_DNA"/>
</dbReference>
<evidence type="ECO:0000256" key="4">
    <source>
        <dbReference type="ARBA" id="ARBA00022692"/>
    </source>
</evidence>
<dbReference type="AlphaFoldDB" id="A0A1V8TGI1"/>
<dbReference type="InParanoid" id="A0A1V8TGI1"/>
<dbReference type="OrthoDB" id="2849215at2759"/>
<dbReference type="SUPFAM" id="SSF53448">
    <property type="entry name" value="Nucleotide-diphospho-sugar transferases"/>
    <property type="match status" value="1"/>
</dbReference>
<keyword evidence="11" id="KW-1185">Reference proteome</keyword>
<evidence type="ECO:0008006" key="12">
    <source>
        <dbReference type="Google" id="ProtNLM"/>
    </source>
</evidence>
<dbReference type="InterPro" id="IPR029044">
    <property type="entry name" value="Nucleotide-diphossugar_trans"/>
</dbReference>
<dbReference type="InterPro" id="IPR052427">
    <property type="entry name" value="Glycosyltrans_GT2/GT47"/>
</dbReference>
<evidence type="ECO:0000256" key="3">
    <source>
        <dbReference type="ARBA" id="ARBA00022679"/>
    </source>
</evidence>
<dbReference type="Proteomes" id="UP000192596">
    <property type="component" value="Unassembled WGS sequence"/>
</dbReference>
<organism evidence="10 11">
    <name type="scientific">Cryoendolithus antarcticus</name>
    <dbReference type="NCBI Taxonomy" id="1507870"/>
    <lineage>
        <taxon>Eukaryota</taxon>
        <taxon>Fungi</taxon>
        <taxon>Dikarya</taxon>
        <taxon>Ascomycota</taxon>
        <taxon>Pezizomycotina</taxon>
        <taxon>Dothideomycetes</taxon>
        <taxon>Dothideomycetidae</taxon>
        <taxon>Cladosporiales</taxon>
        <taxon>Cladosporiaceae</taxon>
        <taxon>Cryoendolithus</taxon>
    </lineage>
</organism>
<evidence type="ECO:0000256" key="6">
    <source>
        <dbReference type="ARBA" id="ARBA00023136"/>
    </source>
</evidence>
<dbReference type="Pfam" id="PF13641">
    <property type="entry name" value="Glyco_tranf_2_3"/>
    <property type="match status" value="1"/>
</dbReference>
<dbReference type="STRING" id="1507870.A0A1V8TGI1"/>
<comment type="caution">
    <text evidence="10">The sequence shown here is derived from an EMBL/GenBank/DDBJ whole genome shotgun (WGS) entry which is preliminary data.</text>
</comment>
<keyword evidence="3" id="KW-0808">Transferase</keyword>
<evidence type="ECO:0000256" key="2">
    <source>
        <dbReference type="ARBA" id="ARBA00022676"/>
    </source>
</evidence>
<accession>A0A1V8TGI1</accession>
<evidence type="ECO:0000256" key="8">
    <source>
        <dbReference type="SAM" id="MobiDB-lite"/>
    </source>
</evidence>
<evidence type="ECO:0000256" key="7">
    <source>
        <dbReference type="ARBA" id="ARBA00023180"/>
    </source>
</evidence>
<keyword evidence="4 9" id="KW-0812">Transmembrane</keyword>
<protein>
    <recommendedName>
        <fullName evidence="12">Glycosyltransferase 2-like domain-containing protein</fullName>
    </recommendedName>
</protein>
<dbReference type="GO" id="GO:0016020">
    <property type="term" value="C:membrane"/>
    <property type="evidence" value="ECO:0007669"/>
    <property type="project" value="UniProtKB-SubCell"/>
</dbReference>
<feature type="region of interest" description="Disordered" evidence="8">
    <location>
        <begin position="427"/>
        <end position="456"/>
    </location>
</feature>
<keyword evidence="5 9" id="KW-1133">Transmembrane helix</keyword>
<keyword evidence="7" id="KW-0325">Glycoprotein</keyword>
<dbReference type="Gene3D" id="3.90.550.10">
    <property type="entry name" value="Spore Coat Polysaccharide Biosynthesis Protein SpsA, Chain A"/>
    <property type="match status" value="1"/>
</dbReference>
<dbReference type="PANTHER" id="PTHR47844">
    <property type="entry name" value="SYNTHASE CPS1, PUTATIVE (AFU_ORTHOLOGUE AFUA_7G02500)-RELATED"/>
    <property type="match status" value="1"/>
</dbReference>
<feature type="transmembrane region" description="Helical" evidence="9">
    <location>
        <begin position="311"/>
        <end position="327"/>
    </location>
</feature>
<keyword evidence="6 9" id="KW-0472">Membrane</keyword>
<feature type="transmembrane region" description="Helical" evidence="9">
    <location>
        <begin position="27"/>
        <end position="51"/>
    </location>
</feature>
<evidence type="ECO:0000256" key="9">
    <source>
        <dbReference type="SAM" id="Phobius"/>
    </source>
</evidence>
<dbReference type="CDD" id="cd06434">
    <property type="entry name" value="GT2_HAS"/>
    <property type="match status" value="1"/>
</dbReference>
<gene>
    <name evidence="10" type="ORF">B0A48_03786</name>
</gene>
<comment type="subcellular location">
    <subcellularLocation>
        <location evidence="1">Membrane</location>
    </subcellularLocation>
</comment>
<dbReference type="GO" id="GO:0016757">
    <property type="term" value="F:glycosyltransferase activity"/>
    <property type="evidence" value="ECO:0007669"/>
    <property type="project" value="UniProtKB-KW"/>
</dbReference>
<name>A0A1V8TGI1_9PEZI</name>
<evidence type="ECO:0000313" key="10">
    <source>
        <dbReference type="EMBL" id="OQO10489.1"/>
    </source>
</evidence>
<evidence type="ECO:0000256" key="5">
    <source>
        <dbReference type="ARBA" id="ARBA00022989"/>
    </source>
</evidence>